<protein>
    <recommendedName>
        <fullName evidence="3">DUF695 domain-containing protein</fullName>
    </recommendedName>
</protein>
<sequence>MGFLDALLGKRKVSKVAPDRLFAITTATITLETGLDIRTRGKAAVVFQPLATGDFEQIAKDVEELVRSTGEETGTTVASSADEFGYRWFALTDPDVEDLAVAINAVTDALSVGGYADRLLCAVFAYEDAAGKPIYFIYNFKRGAWYPFVPAPGAQARSNERELQLKAQLAGELPFEAELERWFPLWGAPI</sequence>
<accession>A0ABY5E079</accession>
<dbReference type="Proteomes" id="UP001056035">
    <property type="component" value="Chromosome"/>
</dbReference>
<keyword evidence="2" id="KW-1185">Reference proteome</keyword>
<organism evidence="1 2">
    <name type="scientific">Paraconexibacter antarcticus</name>
    <dbReference type="NCBI Taxonomy" id="2949664"/>
    <lineage>
        <taxon>Bacteria</taxon>
        <taxon>Bacillati</taxon>
        <taxon>Actinomycetota</taxon>
        <taxon>Thermoleophilia</taxon>
        <taxon>Solirubrobacterales</taxon>
        <taxon>Paraconexibacteraceae</taxon>
        <taxon>Paraconexibacter</taxon>
    </lineage>
</organism>
<proteinExistence type="predicted"/>
<dbReference type="Pfam" id="PF22742">
    <property type="entry name" value="PspAB"/>
    <property type="match status" value="1"/>
</dbReference>
<evidence type="ECO:0000313" key="1">
    <source>
        <dbReference type="EMBL" id="UTI66557.1"/>
    </source>
</evidence>
<evidence type="ECO:0008006" key="3">
    <source>
        <dbReference type="Google" id="ProtNLM"/>
    </source>
</evidence>
<name>A0ABY5E079_9ACTN</name>
<gene>
    <name evidence="1" type="ORF">NBH00_10185</name>
</gene>
<evidence type="ECO:0000313" key="2">
    <source>
        <dbReference type="Proteomes" id="UP001056035"/>
    </source>
</evidence>
<dbReference type="EMBL" id="CP098502">
    <property type="protein sequence ID" value="UTI66557.1"/>
    <property type="molecule type" value="Genomic_DNA"/>
</dbReference>
<dbReference type="InterPro" id="IPR054383">
    <property type="entry name" value="PspAB-like"/>
</dbReference>
<dbReference type="RefSeq" id="WP_254573226.1">
    <property type="nucleotide sequence ID" value="NZ_CP098502.1"/>
</dbReference>
<reference evidence="1 2" key="1">
    <citation type="submission" date="2022-06" db="EMBL/GenBank/DDBJ databases">
        <title>Paraconexibacter antarcticus.</title>
        <authorList>
            <person name="Kim C.S."/>
        </authorList>
    </citation>
    <scope>NUCLEOTIDE SEQUENCE [LARGE SCALE GENOMIC DNA]</scope>
    <source>
        <strain evidence="1 2">02-257</strain>
    </source>
</reference>